<dbReference type="PANTHER" id="PTHR31480">
    <property type="entry name" value="BIFUNCTIONAL LYCOPENE CYCLASE/PHYTOENE SYNTHASE"/>
    <property type="match status" value="1"/>
</dbReference>
<dbReference type="SFLD" id="SFLDG01018">
    <property type="entry name" value="Squalene/Phytoene_Synthase_Lik"/>
    <property type="match status" value="1"/>
</dbReference>
<name>A0A1I7NKZ0_9HYPH</name>
<sequence length="280" mass="31499">MSAEVDTLIAEEAPAAASSSFYAAMRVLPRPQREAMYHVYAFCRAVDDVADNGGSSDVRLADLVQYRDDIEQLYASGHRTSRTRDLAGPIAQYGLLKEDFIAVIDGMEMDIVRDLRAPEWKVLDLYCDRAASAVGRLSVRIFGMEETPGIELSHNLGRALQLTNILRDIDEDASMGRLYLPKEALRECGLGDLSIAEILVDPRLDRVCRGVAEKARKYYDRSEAIMARASRRTVRSPRMMATVYRGILEKLIARGWDAPRVDVRRSKRTVLWAVLRDGIF</sequence>
<dbReference type="InterPro" id="IPR017828">
    <property type="entry name" value="SQ_synth_HpnD-like"/>
</dbReference>
<keyword evidence="3" id="KW-1185">Reference proteome</keyword>
<accession>A0A1I7NKZ0</accession>
<dbReference type="OrthoDB" id="9807580at2"/>
<dbReference type="RefSeq" id="WP_092868009.1">
    <property type="nucleotide sequence ID" value="NZ_FPCH01000002.1"/>
</dbReference>
<dbReference type="SUPFAM" id="SSF48576">
    <property type="entry name" value="Terpenoid synthases"/>
    <property type="match status" value="1"/>
</dbReference>
<dbReference type="GO" id="GO:0051996">
    <property type="term" value="F:squalene synthase [NAD(P)H] activity"/>
    <property type="evidence" value="ECO:0007669"/>
    <property type="project" value="InterPro"/>
</dbReference>
<dbReference type="STRING" id="51670.SAMN04488557_2545"/>
<dbReference type="AlphaFoldDB" id="A0A1I7NKZ0"/>
<dbReference type="PROSITE" id="PS01045">
    <property type="entry name" value="SQUALEN_PHYTOEN_SYN_2"/>
    <property type="match status" value="1"/>
</dbReference>
<evidence type="ECO:0000313" key="3">
    <source>
        <dbReference type="Proteomes" id="UP000199423"/>
    </source>
</evidence>
<dbReference type="CDD" id="cd00683">
    <property type="entry name" value="Trans_IPPS_HH"/>
    <property type="match status" value="1"/>
</dbReference>
<evidence type="ECO:0000313" key="2">
    <source>
        <dbReference type="EMBL" id="SFV35286.1"/>
    </source>
</evidence>
<protein>
    <submittedName>
        <fullName evidence="2">Farnesyl-diphosphate farnesyltransferase</fullName>
    </submittedName>
</protein>
<dbReference type="SFLD" id="SFLDG01212">
    <property type="entry name" value="Phytoene_synthase_like"/>
    <property type="match status" value="1"/>
</dbReference>
<keyword evidence="1 2" id="KW-0808">Transferase</keyword>
<reference evidence="3" key="1">
    <citation type="submission" date="2016-10" db="EMBL/GenBank/DDBJ databases">
        <authorList>
            <person name="Varghese N."/>
            <person name="Submissions S."/>
        </authorList>
    </citation>
    <scope>NUCLEOTIDE SEQUENCE [LARGE SCALE GENOMIC DNA]</scope>
    <source>
        <strain evidence="3">DSM 1565</strain>
    </source>
</reference>
<dbReference type="Proteomes" id="UP000199423">
    <property type="component" value="Unassembled WGS sequence"/>
</dbReference>
<proteinExistence type="predicted"/>
<gene>
    <name evidence="2" type="ORF">SAMN04488557_2545</name>
</gene>
<dbReference type="InterPro" id="IPR044843">
    <property type="entry name" value="Trans_IPPS_bact-type"/>
</dbReference>
<dbReference type="GO" id="GO:0016117">
    <property type="term" value="P:carotenoid biosynthetic process"/>
    <property type="evidence" value="ECO:0007669"/>
    <property type="project" value="InterPro"/>
</dbReference>
<dbReference type="SFLD" id="SFLDS00005">
    <property type="entry name" value="Isoprenoid_Synthase_Type_I"/>
    <property type="match status" value="1"/>
</dbReference>
<dbReference type="GO" id="GO:0004311">
    <property type="term" value="F:geranylgeranyl diphosphate synthase activity"/>
    <property type="evidence" value="ECO:0007669"/>
    <property type="project" value="InterPro"/>
</dbReference>
<organism evidence="2 3">
    <name type="scientific">Hyphomicrobium facile</name>
    <dbReference type="NCBI Taxonomy" id="51670"/>
    <lineage>
        <taxon>Bacteria</taxon>
        <taxon>Pseudomonadati</taxon>
        <taxon>Pseudomonadota</taxon>
        <taxon>Alphaproteobacteria</taxon>
        <taxon>Hyphomicrobiales</taxon>
        <taxon>Hyphomicrobiaceae</taxon>
        <taxon>Hyphomicrobium</taxon>
    </lineage>
</organism>
<dbReference type="InterPro" id="IPR008949">
    <property type="entry name" value="Isoprenoid_synthase_dom_sf"/>
</dbReference>
<dbReference type="Gene3D" id="1.10.600.10">
    <property type="entry name" value="Farnesyl Diphosphate Synthase"/>
    <property type="match status" value="1"/>
</dbReference>
<dbReference type="InterPro" id="IPR033904">
    <property type="entry name" value="Trans_IPPS_HH"/>
</dbReference>
<dbReference type="InterPro" id="IPR002060">
    <property type="entry name" value="Squ/phyt_synthse"/>
</dbReference>
<dbReference type="InterPro" id="IPR019845">
    <property type="entry name" value="Squalene/phytoene_synthase_CS"/>
</dbReference>
<dbReference type="Pfam" id="PF00494">
    <property type="entry name" value="SQS_PSY"/>
    <property type="match status" value="1"/>
</dbReference>
<evidence type="ECO:0000256" key="1">
    <source>
        <dbReference type="ARBA" id="ARBA00022679"/>
    </source>
</evidence>
<dbReference type="EMBL" id="FPCH01000002">
    <property type="protein sequence ID" value="SFV35286.1"/>
    <property type="molecule type" value="Genomic_DNA"/>
</dbReference>
<dbReference type="NCBIfam" id="TIGR03465">
    <property type="entry name" value="HpnD"/>
    <property type="match status" value="1"/>
</dbReference>